<protein>
    <submittedName>
        <fullName evidence="1">Uncharacterized protein</fullName>
    </submittedName>
</protein>
<reference evidence="2" key="1">
    <citation type="journal article" date="2023" name="Nat. Plants">
        <title>Single-cell RNA sequencing provides a high-resolution roadmap for understanding the multicellular compartmentation of specialized metabolism.</title>
        <authorList>
            <person name="Sun S."/>
            <person name="Shen X."/>
            <person name="Li Y."/>
            <person name="Li Y."/>
            <person name="Wang S."/>
            <person name="Li R."/>
            <person name="Zhang H."/>
            <person name="Shen G."/>
            <person name="Guo B."/>
            <person name="Wei J."/>
            <person name="Xu J."/>
            <person name="St-Pierre B."/>
            <person name="Chen S."/>
            <person name="Sun C."/>
        </authorList>
    </citation>
    <scope>NUCLEOTIDE SEQUENCE [LARGE SCALE GENOMIC DNA]</scope>
</reference>
<keyword evidence="2" id="KW-1185">Reference proteome</keyword>
<name>A0ACC0BJI9_CATRO</name>
<organism evidence="1 2">
    <name type="scientific">Catharanthus roseus</name>
    <name type="common">Madagascar periwinkle</name>
    <name type="synonym">Vinca rosea</name>
    <dbReference type="NCBI Taxonomy" id="4058"/>
    <lineage>
        <taxon>Eukaryota</taxon>
        <taxon>Viridiplantae</taxon>
        <taxon>Streptophyta</taxon>
        <taxon>Embryophyta</taxon>
        <taxon>Tracheophyta</taxon>
        <taxon>Spermatophyta</taxon>
        <taxon>Magnoliopsida</taxon>
        <taxon>eudicotyledons</taxon>
        <taxon>Gunneridae</taxon>
        <taxon>Pentapetalae</taxon>
        <taxon>asterids</taxon>
        <taxon>lamiids</taxon>
        <taxon>Gentianales</taxon>
        <taxon>Apocynaceae</taxon>
        <taxon>Rauvolfioideae</taxon>
        <taxon>Vinceae</taxon>
        <taxon>Catharanthinae</taxon>
        <taxon>Catharanthus</taxon>
    </lineage>
</organism>
<gene>
    <name evidence="1" type="ORF">M9H77_13239</name>
</gene>
<proteinExistence type="predicted"/>
<comment type="caution">
    <text evidence="1">The sequence shown here is derived from an EMBL/GenBank/DDBJ whole genome shotgun (WGS) entry which is preliminary data.</text>
</comment>
<dbReference type="EMBL" id="CM044703">
    <property type="protein sequence ID" value="KAI5672875.1"/>
    <property type="molecule type" value="Genomic_DNA"/>
</dbReference>
<sequence>MTHFPYSLKKIFYINRDGQGNEELQGPTTRERARRIKENDDKVAHGLMIAIEETMKKGQKFKNKGLKDDGKIFLISFYPKWHWGAEDLLQALGYPTVSSFTMSSDGHLPTLPHHKVTSDATRINVMKPCKLFNNQLRACQNNSKVWAYDIAPPYDYYDMSAQSSYPFHVNGYQGMQATRG</sequence>
<evidence type="ECO:0000313" key="2">
    <source>
        <dbReference type="Proteomes" id="UP001060085"/>
    </source>
</evidence>
<evidence type="ECO:0000313" key="1">
    <source>
        <dbReference type="EMBL" id="KAI5672875.1"/>
    </source>
</evidence>
<dbReference type="Proteomes" id="UP001060085">
    <property type="component" value="Linkage Group LG03"/>
</dbReference>
<accession>A0ACC0BJI9</accession>